<dbReference type="InterPro" id="IPR007813">
    <property type="entry name" value="PilN"/>
</dbReference>
<dbReference type="AlphaFoldDB" id="A0A418VUJ5"/>
<organism evidence="1 2">
    <name type="scientific">Oleomonas cavernae</name>
    <dbReference type="NCBI Taxonomy" id="2320859"/>
    <lineage>
        <taxon>Bacteria</taxon>
        <taxon>Pseudomonadati</taxon>
        <taxon>Pseudomonadota</taxon>
        <taxon>Alphaproteobacteria</taxon>
        <taxon>Acetobacterales</taxon>
        <taxon>Acetobacteraceae</taxon>
        <taxon>Oleomonas</taxon>
    </lineage>
</organism>
<dbReference type="EMBL" id="QYUK01000016">
    <property type="protein sequence ID" value="RJF80803.1"/>
    <property type="molecule type" value="Genomic_DNA"/>
</dbReference>
<name>A0A418VUJ5_9PROT</name>
<reference evidence="1 2" key="1">
    <citation type="submission" date="2018-09" db="EMBL/GenBank/DDBJ databases">
        <authorList>
            <person name="Zhu H."/>
        </authorList>
    </citation>
    <scope>NUCLEOTIDE SEQUENCE [LARGE SCALE GENOMIC DNA]</scope>
    <source>
        <strain evidence="1 2">K1W22B-8</strain>
    </source>
</reference>
<dbReference type="RefSeq" id="WP_119782853.1">
    <property type="nucleotide sequence ID" value="NZ_QYUK01000016.1"/>
</dbReference>
<evidence type="ECO:0000313" key="2">
    <source>
        <dbReference type="Proteomes" id="UP000284605"/>
    </source>
</evidence>
<evidence type="ECO:0008006" key="3">
    <source>
        <dbReference type="Google" id="ProtNLM"/>
    </source>
</evidence>
<comment type="caution">
    <text evidence="1">The sequence shown here is derived from an EMBL/GenBank/DDBJ whole genome shotgun (WGS) entry which is preliminary data.</text>
</comment>
<accession>A0A418VUJ5</accession>
<dbReference type="Pfam" id="PF05137">
    <property type="entry name" value="PilN"/>
    <property type="match status" value="1"/>
</dbReference>
<proteinExistence type="predicted"/>
<dbReference type="OrthoDB" id="7284406at2"/>
<sequence length="307" mass="33949">MILLGRLLGWLSEAQFTLLLLWRWWLGGLGIHSRDARRLPDASACEIDPAMVFTRRFELPVAAFIRLRKTSALLINRLTPFRDEDIYWDVRVIGRSPTSRLIEAELAAVPRETVAALLASRGRPATSLAIAGDAPVAGVRRFELLEVARVRSSSALKHRIVAVGLLIGALGCADAAWSYRQRQTLHQLEETIAALRPQAAEAAARRRDRMLADRPMELRADATARSSIGLLQALTVTLPEDAQIVELRRNGAVVDLRGFTVDAPKLLQVIEQAPAFEGVRFVAPVSRNQGDSRDYFSMQLSYLGVAP</sequence>
<evidence type="ECO:0000313" key="1">
    <source>
        <dbReference type="EMBL" id="RJF80803.1"/>
    </source>
</evidence>
<dbReference type="Proteomes" id="UP000284605">
    <property type="component" value="Unassembled WGS sequence"/>
</dbReference>
<gene>
    <name evidence="1" type="ORF">D3874_27360</name>
</gene>
<protein>
    <recommendedName>
        <fullName evidence="3">Fimbrial assembly protein</fullName>
    </recommendedName>
</protein>
<keyword evidence="2" id="KW-1185">Reference proteome</keyword>